<gene>
    <name evidence="1" type="ORF">DSAG12_00612</name>
</gene>
<evidence type="ECO:0000313" key="2">
    <source>
        <dbReference type="Proteomes" id="UP000321408"/>
    </source>
</evidence>
<dbReference type="Proteomes" id="UP000321408">
    <property type="component" value="Chromosome"/>
</dbReference>
<reference evidence="1 2" key="2">
    <citation type="journal article" date="2024" name="Int. J. Syst. Evol. Microbiol.">
        <title>Promethearchaeum syntrophicum gen. nov., sp. nov., an anaerobic, obligately syntrophic archaeon, the first isolate of the lineage 'Asgard' archaea, and proposal of the new archaeal phylum Promethearchaeota phyl. nov. and kingdom Promethearchaeati regn. nov.</title>
        <authorList>
            <person name="Imachi H."/>
            <person name="Nobu M.K."/>
            <person name="Kato S."/>
            <person name="Takaki Y."/>
            <person name="Miyazaki M."/>
            <person name="Miyata M."/>
            <person name="Ogawara M."/>
            <person name="Saito Y."/>
            <person name="Sakai S."/>
            <person name="Tahara Y.O."/>
            <person name="Takano Y."/>
            <person name="Tasumi E."/>
            <person name="Uematsu K."/>
            <person name="Yoshimura T."/>
            <person name="Itoh T."/>
            <person name="Ohkuma M."/>
            <person name="Takai K."/>
        </authorList>
    </citation>
    <scope>NUCLEOTIDE SEQUENCE [LARGE SCALE GENOMIC DNA]</scope>
    <source>
        <strain evidence="1 2">MK-D1</strain>
    </source>
</reference>
<dbReference type="EMBL" id="CP042905">
    <property type="protein sequence ID" value="QEE14795.1"/>
    <property type="molecule type" value="Genomic_DNA"/>
</dbReference>
<proteinExistence type="predicted"/>
<dbReference type="GeneID" id="41328616"/>
<organism evidence="1 2">
    <name type="scientific">Promethearchaeum syntrophicum</name>
    <dbReference type="NCBI Taxonomy" id="2594042"/>
    <lineage>
        <taxon>Archaea</taxon>
        <taxon>Promethearchaeati</taxon>
        <taxon>Promethearchaeota</taxon>
        <taxon>Promethearchaeia</taxon>
        <taxon>Promethearchaeales</taxon>
        <taxon>Promethearchaeaceae</taxon>
        <taxon>Promethearchaeum</taxon>
    </lineage>
</organism>
<keyword evidence="2" id="KW-1185">Reference proteome</keyword>
<accession>A0A5B9D717</accession>
<reference evidence="1 2" key="1">
    <citation type="journal article" date="2020" name="Nature">
        <title>Isolation of an archaeon at the prokaryote-eukaryote interface.</title>
        <authorList>
            <person name="Imachi H."/>
            <person name="Nobu M.K."/>
            <person name="Nakahara N."/>
            <person name="Morono Y."/>
            <person name="Ogawara M."/>
            <person name="Takaki Y."/>
            <person name="Takano Y."/>
            <person name="Uematsu K."/>
            <person name="Ikuta T."/>
            <person name="Ito M."/>
            <person name="Matsui Y."/>
            <person name="Miyazaki M."/>
            <person name="Murata K."/>
            <person name="Saito Y."/>
            <person name="Sakai S."/>
            <person name="Song C."/>
            <person name="Tasumi E."/>
            <person name="Yamanaka Y."/>
            <person name="Yamaguchi T."/>
            <person name="Kamagata Y."/>
            <person name="Tamaki H."/>
            <person name="Takai K."/>
        </authorList>
    </citation>
    <scope>NUCLEOTIDE SEQUENCE [LARGE SCALE GENOMIC DNA]</scope>
    <source>
        <strain evidence="1 2">MK-D1</strain>
    </source>
</reference>
<sequence length="395" mass="47142">MGQKEEIYRWMNFKPCTIKEIHQKFSQYSEAHVTQLVTRLVQEGKLKKVDNNGKKAQYQKDNSVKYEFYPPDGKSEVYTDFHIDSQAITMAGQMLERQIYKFFSKKKMKSCYLGQISVFRQFGEETEIEQIEYKALEIIKSLFEVSKMPAISLLVEETNDSSLDDYYFTKFSNIFWCKQGANFYLTRFVPSISLATNKIGLGPLSYEEESKSKFEFYTPEELKKYRKEKDEFEEKLKNSKPSELLFNIFHSEITPEYQKHYKILRDGEYWYFSPFKGLKIIGKEIRVIGYNPNDAALSRRYEAIFFDIFKLEKIPGDNLLRIIKDHKYHKIYAFYSSLLTDFIWKGFQISPKELDEMQENKNYLNLILKKYSLPDYSTITIDIEQYEKCTQWEDY</sequence>
<dbReference type="AlphaFoldDB" id="A0A5B9D717"/>
<dbReference type="RefSeq" id="WP_147661735.1">
    <property type="nucleotide sequence ID" value="NZ_CP042905.2"/>
</dbReference>
<evidence type="ECO:0000313" key="1">
    <source>
        <dbReference type="EMBL" id="QEE14795.1"/>
    </source>
</evidence>
<dbReference type="KEGG" id="psyt:DSAG12_00612"/>
<name>A0A5B9D717_9ARCH</name>
<protein>
    <submittedName>
        <fullName evidence="1">Uncharacterized protein</fullName>
    </submittedName>
</protein>